<accession>E6PSM3</accession>
<comment type="caution">
    <text evidence="8">The sequence shown here is derived from an EMBL/GenBank/DDBJ whole genome shotgun (WGS) entry which is preliminary data.</text>
</comment>
<dbReference type="PANTHER" id="PTHR43568:SF1">
    <property type="entry name" value="P PROTEIN"/>
    <property type="match status" value="1"/>
</dbReference>
<organism evidence="8">
    <name type="scientific">mine drainage metagenome</name>
    <dbReference type="NCBI Taxonomy" id="410659"/>
    <lineage>
        <taxon>unclassified sequences</taxon>
        <taxon>metagenomes</taxon>
        <taxon>ecological metagenomes</taxon>
    </lineage>
</organism>
<feature type="transmembrane region" description="Helical" evidence="6">
    <location>
        <begin position="163"/>
        <end position="186"/>
    </location>
</feature>
<evidence type="ECO:0000256" key="2">
    <source>
        <dbReference type="ARBA" id="ARBA00022448"/>
    </source>
</evidence>
<dbReference type="GO" id="GO:0016020">
    <property type="term" value="C:membrane"/>
    <property type="evidence" value="ECO:0007669"/>
    <property type="project" value="UniProtKB-SubCell"/>
</dbReference>
<evidence type="ECO:0000259" key="7">
    <source>
        <dbReference type="Pfam" id="PF03600"/>
    </source>
</evidence>
<dbReference type="AlphaFoldDB" id="E6PSM3"/>
<dbReference type="InterPro" id="IPR051475">
    <property type="entry name" value="Diverse_Ion_Transporter"/>
</dbReference>
<keyword evidence="3 6" id="KW-0812">Transmembrane</keyword>
<evidence type="ECO:0000256" key="1">
    <source>
        <dbReference type="ARBA" id="ARBA00004141"/>
    </source>
</evidence>
<comment type="subcellular location">
    <subcellularLocation>
        <location evidence="1">Membrane</location>
        <topology evidence="1">Multi-pass membrane protein</topology>
    </subcellularLocation>
</comment>
<evidence type="ECO:0000313" key="8">
    <source>
        <dbReference type="EMBL" id="CBH97930.1"/>
    </source>
</evidence>
<feature type="domain" description="Citrate transporter-like" evidence="7">
    <location>
        <begin position="20"/>
        <end position="317"/>
    </location>
</feature>
<dbReference type="EMBL" id="CABM01000048">
    <property type="protein sequence ID" value="CBH97930.1"/>
    <property type="molecule type" value="Genomic_DNA"/>
</dbReference>
<feature type="transmembrane region" description="Helical" evidence="6">
    <location>
        <begin position="323"/>
        <end position="347"/>
    </location>
</feature>
<dbReference type="PANTHER" id="PTHR43568">
    <property type="entry name" value="P PROTEIN"/>
    <property type="match status" value="1"/>
</dbReference>
<feature type="transmembrane region" description="Helical" evidence="6">
    <location>
        <begin position="237"/>
        <end position="254"/>
    </location>
</feature>
<protein>
    <submittedName>
        <fullName evidence="8">Putative transporter</fullName>
    </submittedName>
</protein>
<dbReference type="InterPro" id="IPR004680">
    <property type="entry name" value="Cit_transptr-like_dom"/>
</dbReference>
<evidence type="ECO:0000256" key="3">
    <source>
        <dbReference type="ARBA" id="ARBA00022692"/>
    </source>
</evidence>
<feature type="transmembrane region" description="Helical" evidence="6">
    <location>
        <begin position="44"/>
        <end position="62"/>
    </location>
</feature>
<proteinExistence type="predicted"/>
<dbReference type="Pfam" id="PF03600">
    <property type="entry name" value="CitMHS"/>
    <property type="match status" value="1"/>
</dbReference>
<feature type="transmembrane region" description="Helical" evidence="6">
    <location>
        <begin position="293"/>
        <end position="317"/>
    </location>
</feature>
<keyword evidence="2" id="KW-0813">Transport</keyword>
<keyword evidence="5 6" id="KW-0472">Membrane</keyword>
<evidence type="ECO:0000256" key="5">
    <source>
        <dbReference type="ARBA" id="ARBA00023136"/>
    </source>
</evidence>
<gene>
    <name evidence="8" type="primary">ybiR</name>
    <name evidence="8" type="ORF">CARN2_3406</name>
</gene>
<feature type="transmembrane region" description="Helical" evidence="6">
    <location>
        <begin position="213"/>
        <end position="230"/>
    </location>
</feature>
<reference evidence="8" key="1">
    <citation type="submission" date="2009-10" db="EMBL/GenBank/DDBJ databases">
        <title>Diversity of trophic interactions inside an arsenic-rich microbial ecosystem.</title>
        <authorList>
            <person name="Bertin P.N."/>
            <person name="Heinrich-Salmeron A."/>
            <person name="Pelletier E."/>
            <person name="Goulhen-Chollet F."/>
            <person name="Arsene-Ploetze F."/>
            <person name="Gallien S."/>
            <person name="Calteau A."/>
            <person name="Vallenet D."/>
            <person name="Casiot C."/>
            <person name="Chane-Woon-Ming B."/>
            <person name="Giloteaux L."/>
            <person name="Barakat M."/>
            <person name="Bonnefoy V."/>
            <person name="Bruneel O."/>
            <person name="Chandler M."/>
            <person name="Cleiss J."/>
            <person name="Duran R."/>
            <person name="Elbaz-Poulichet F."/>
            <person name="Fonknechten N."/>
            <person name="Lauga B."/>
            <person name="Mornico D."/>
            <person name="Ortet P."/>
            <person name="Schaeffer C."/>
            <person name="Siguier P."/>
            <person name="Alexander Thil Smith A."/>
            <person name="Van Dorsselaer A."/>
            <person name="Weissenbach J."/>
            <person name="Medigue C."/>
            <person name="Le Paslier D."/>
        </authorList>
    </citation>
    <scope>NUCLEOTIDE SEQUENCE</scope>
</reference>
<name>E6PSM3_9ZZZZ</name>
<feature type="transmembrane region" description="Helical" evidence="6">
    <location>
        <begin position="359"/>
        <end position="378"/>
    </location>
</feature>
<feature type="transmembrane region" description="Helical" evidence="6">
    <location>
        <begin position="260"/>
        <end position="281"/>
    </location>
</feature>
<sequence length="383" mass="41104">MLRARVRRWFAALLQERLLLIFGLLALALGVVDPRSWGHYRGWLDLPTLLGLVALLVSIEGIRSSGYVQQAAQALTRRMRTLRGLALLLVSAAAMLSMLLTNDVSLFLVVPLTVAFGAEAEIPVLRLVIFEALAVNAGSTLSPIGNPQNLLLWQRSGLSMVEFLAAMTPAFLVMTAMLLALTWFAFPARALRLDESDAPSTSASARDPAPKRPMLGVVAGLLLAATVVLLQEGRASLACGLVLAVFVLTDRGVLKQVDWLLLATFAAMFLGLGHLAQWPPVQALVQTLDWKQAWVMFLGGTLLSQFISNVPTAVLLSHYTTDYTALAVAVNVGGFGLGIGSLANLIALRLEGSRGALGAFHRISVPFLLVCAPLVWLAQRVLA</sequence>
<dbReference type="GO" id="GO:0055085">
    <property type="term" value="P:transmembrane transport"/>
    <property type="evidence" value="ECO:0007669"/>
    <property type="project" value="InterPro"/>
</dbReference>
<feature type="transmembrane region" description="Helical" evidence="6">
    <location>
        <begin position="82"/>
        <end position="100"/>
    </location>
</feature>
<keyword evidence="4 6" id="KW-1133">Transmembrane helix</keyword>
<evidence type="ECO:0000256" key="6">
    <source>
        <dbReference type="SAM" id="Phobius"/>
    </source>
</evidence>
<evidence type="ECO:0000256" key="4">
    <source>
        <dbReference type="ARBA" id="ARBA00022989"/>
    </source>
</evidence>